<organism evidence="3 4">
    <name type="scientific">Dyadobacter frigoris</name>
    <dbReference type="NCBI Taxonomy" id="2576211"/>
    <lineage>
        <taxon>Bacteria</taxon>
        <taxon>Pseudomonadati</taxon>
        <taxon>Bacteroidota</taxon>
        <taxon>Cytophagia</taxon>
        <taxon>Cytophagales</taxon>
        <taxon>Spirosomataceae</taxon>
        <taxon>Dyadobacter</taxon>
    </lineage>
</organism>
<dbReference type="SUPFAM" id="SSF51658">
    <property type="entry name" value="Xylose isomerase-like"/>
    <property type="match status" value="1"/>
</dbReference>
<dbReference type="InterPro" id="IPR036237">
    <property type="entry name" value="Xyl_isomerase-like_sf"/>
</dbReference>
<dbReference type="PANTHER" id="PTHR43489:SF7">
    <property type="entry name" value="3-DEHYDRO-D-GULOSIDE 4-EPIMERASE-RELATED"/>
    <property type="match status" value="1"/>
</dbReference>
<comment type="caution">
    <text evidence="3">The sequence shown here is derived from an EMBL/GenBank/DDBJ whole genome shotgun (WGS) entry which is preliminary data.</text>
</comment>
<protein>
    <submittedName>
        <fullName evidence="3">Sugar phosphate isomerase/epimerase</fullName>
    </submittedName>
</protein>
<dbReference type="GO" id="GO:0016853">
    <property type="term" value="F:isomerase activity"/>
    <property type="evidence" value="ECO:0007669"/>
    <property type="project" value="UniProtKB-KW"/>
</dbReference>
<keyword evidence="1 3" id="KW-0413">Isomerase</keyword>
<keyword evidence="4" id="KW-1185">Reference proteome</keyword>
<dbReference type="EMBL" id="SZVO01000006">
    <property type="protein sequence ID" value="TKT91638.1"/>
    <property type="molecule type" value="Genomic_DNA"/>
</dbReference>
<dbReference type="InterPro" id="IPR013022">
    <property type="entry name" value="Xyl_isomerase-like_TIM-brl"/>
</dbReference>
<dbReference type="Gene3D" id="3.20.20.150">
    <property type="entry name" value="Divalent-metal-dependent TIM barrel enzymes"/>
    <property type="match status" value="1"/>
</dbReference>
<dbReference type="RefSeq" id="WP_137340785.1">
    <property type="nucleotide sequence ID" value="NZ_BSQH01000003.1"/>
</dbReference>
<proteinExistence type="predicted"/>
<dbReference type="Proteomes" id="UP000304900">
    <property type="component" value="Unassembled WGS sequence"/>
</dbReference>
<accession>A0A4U6D6B0</accession>
<dbReference type="InterPro" id="IPR050417">
    <property type="entry name" value="Sugar_Epim/Isomerase"/>
</dbReference>
<feature type="domain" description="Xylose isomerase-like TIM barrel" evidence="2">
    <location>
        <begin position="28"/>
        <end position="277"/>
    </location>
</feature>
<dbReference type="AlphaFoldDB" id="A0A4U6D6B0"/>
<gene>
    <name evidence="3" type="ORF">FDK13_14835</name>
</gene>
<dbReference type="PANTHER" id="PTHR43489">
    <property type="entry name" value="ISOMERASE"/>
    <property type="match status" value="1"/>
</dbReference>
<reference evidence="3 4" key="1">
    <citation type="submission" date="2019-05" db="EMBL/GenBank/DDBJ databases">
        <title>Dyadobacter AR-3-8 sp. nov., isolated from arctic soil.</title>
        <authorList>
            <person name="Chaudhary D.K."/>
        </authorList>
    </citation>
    <scope>NUCLEOTIDE SEQUENCE [LARGE SCALE GENOMIC DNA]</scope>
    <source>
        <strain evidence="3 4">AR-3-8</strain>
    </source>
</reference>
<dbReference type="OrthoDB" id="9801426at2"/>
<evidence type="ECO:0000256" key="1">
    <source>
        <dbReference type="ARBA" id="ARBA00023235"/>
    </source>
</evidence>
<name>A0A4U6D6B0_9BACT</name>
<evidence type="ECO:0000259" key="2">
    <source>
        <dbReference type="Pfam" id="PF01261"/>
    </source>
</evidence>
<dbReference type="Pfam" id="PF01261">
    <property type="entry name" value="AP_endonuc_2"/>
    <property type="match status" value="1"/>
</dbReference>
<evidence type="ECO:0000313" key="4">
    <source>
        <dbReference type="Proteomes" id="UP000304900"/>
    </source>
</evidence>
<sequence length="283" mass="31208">MLNPKFGASILSWIPPVWTPEAGLHAIKKTAETGFDLLEILLPVSMDFDAETVKKQLKEHNIEAVCSLNLPKNCHIPFHPLEATTLIKAALDKAAILEVGFLGGVLHSGIGVFTGLPRTKEEEVILCQVWGEVAAYAQNLGIKIGIEPINRYESYICTAASETMTLINKVNASNLGLHLDTFHMNIEESNFRDPVLAGGSKLYHVHMTDSDRGMLAEGNVHWKELFKALSEIDYSGALVLENFSSEIKGLVGPTSLWRPSKYNAEDLAKGSLAFMKKMVEKYK</sequence>
<evidence type="ECO:0000313" key="3">
    <source>
        <dbReference type="EMBL" id="TKT91638.1"/>
    </source>
</evidence>